<keyword evidence="4" id="KW-1185">Reference proteome</keyword>
<dbReference type="GO" id="GO:0006623">
    <property type="term" value="P:protein targeting to vacuole"/>
    <property type="evidence" value="ECO:0007669"/>
    <property type="project" value="TreeGrafter"/>
</dbReference>
<dbReference type="PANTHER" id="PTHR16166">
    <property type="entry name" value="VACUOLAR PROTEIN SORTING-ASSOCIATED PROTEIN VPS13"/>
    <property type="match status" value="1"/>
</dbReference>
<organism evidence="3 4">
    <name type="scientific">Austropuccinia psidii MF-1</name>
    <dbReference type="NCBI Taxonomy" id="1389203"/>
    <lineage>
        <taxon>Eukaryota</taxon>
        <taxon>Fungi</taxon>
        <taxon>Dikarya</taxon>
        <taxon>Basidiomycota</taxon>
        <taxon>Pucciniomycotina</taxon>
        <taxon>Pucciniomycetes</taxon>
        <taxon>Pucciniales</taxon>
        <taxon>Sphaerophragmiaceae</taxon>
        <taxon>Austropuccinia</taxon>
    </lineage>
</organism>
<dbReference type="GO" id="GO:0045324">
    <property type="term" value="P:late endosome to vacuole transport"/>
    <property type="evidence" value="ECO:0007669"/>
    <property type="project" value="TreeGrafter"/>
</dbReference>
<evidence type="ECO:0000256" key="1">
    <source>
        <dbReference type="ARBA" id="ARBA00006545"/>
    </source>
</evidence>
<name>A0A9Q3DQJ6_9BASI</name>
<evidence type="ECO:0000313" key="4">
    <source>
        <dbReference type="Proteomes" id="UP000765509"/>
    </source>
</evidence>
<dbReference type="GO" id="GO:0045053">
    <property type="term" value="P:protein retention in Golgi apparatus"/>
    <property type="evidence" value="ECO:0007669"/>
    <property type="project" value="TreeGrafter"/>
</dbReference>
<dbReference type="AlphaFoldDB" id="A0A9Q3DQJ6"/>
<dbReference type="Proteomes" id="UP000765509">
    <property type="component" value="Unassembled WGS sequence"/>
</dbReference>
<evidence type="ECO:0000259" key="2">
    <source>
        <dbReference type="Pfam" id="PF25037"/>
    </source>
</evidence>
<comment type="caution">
    <text evidence="3">The sequence shown here is derived from an EMBL/GenBank/DDBJ whole genome shotgun (WGS) entry which is preliminary data.</text>
</comment>
<accession>A0A9Q3DQJ6</accession>
<proteinExistence type="inferred from homology"/>
<evidence type="ECO:0000313" key="3">
    <source>
        <dbReference type="EMBL" id="MBW0507479.1"/>
    </source>
</evidence>
<dbReference type="OrthoDB" id="428159at2759"/>
<reference evidence="3" key="1">
    <citation type="submission" date="2021-03" db="EMBL/GenBank/DDBJ databases">
        <title>Draft genome sequence of rust myrtle Austropuccinia psidii MF-1, a brazilian biotype.</title>
        <authorList>
            <person name="Quecine M.C."/>
            <person name="Pachon D.M.R."/>
            <person name="Bonatelli M.L."/>
            <person name="Correr F.H."/>
            <person name="Franceschini L.M."/>
            <person name="Leite T.F."/>
            <person name="Margarido G.R.A."/>
            <person name="Almeida C.A."/>
            <person name="Ferrarezi J.A."/>
            <person name="Labate C.A."/>
        </authorList>
    </citation>
    <scope>NUCLEOTIDE SEQUENCE</scope>
    <source>
        <strain evidence="3">MF-1</strain>
    </source>
</reference>
<dbReference type="InterPro" id="IPR026847">
    <property type="entry name" value="VPS13"/>
</dbReference>
<dbReference type="GO" id="GO:0007005">
    <property type="term" value="P:mitochondrion organization"/>
    <property type="evidence" value="ECO:0007669"/>
    <property type="project" value="TreeGrafter"/>
</dbReference>
<dbReference type="PANTHER" id="PTHR16166:SF93">
    <property type="entry name" value="INTERMEMBRANE LIPID TRANSFER PROTEIN VPS13"/>
    <property type="match status" value="1"/>
</dbReference>
<dbReference type="EMBL" id="AVOT02019734">
    <property type="protein sequence ID" value="MBW0507479.1"/>
    <property type="molecule type" value="Genomic_DNA"/>
</dbReference>
<sequence length="584" mass="64088">MDSGFEATTITPITSLAASINLEGIGISIIDKRLRELIYASFRGIEITYEESQLHKEYRIIVCWIQLDNQLDAALFPVLFRPTDLPIIPQDAETRPTLQINSHVVKDDKHGVVYIKYATVLLQKMSLEMDESFVLALMRFAKFSETSWNPESINQLTMEPELIPEPDSEAGGLDLYFELLHLQPFVIVISFERQESVDVAERTFDSRNPLYFLLNAVTMAIGTISGAPLTLNQLKVENARMSQGQLITRLIQHYQNEGLSQLYRVIASADFLGNPAGLFNSVSSGVQDLFYEPLNGVVLHGTSELGVGIARGAASLVKKSAFGVTDSVSKITGSVSKGLSAAALDSNWARERQRRQFLNRNKVNGLATGTSAFVGSLASGISGIAMKPIEGAENEGAVGFLKGLGKGLVGVVAKPAVGTFDFLSNVSGGLRNATTVFDPSRAGRTRLPRHIAHDGILKPYNIREAQGQDWLRSVENGKLHSCKYVAHIELPNDVDSVCILTTTRVVMIHTNKLKIVWQIELSELKEISLEPVGIKLTLKGDHAGPFVALPDSSMKLWFFQHVKRLVKEFNDKKKRAAGVGGVQS</sequence>
<gene>
    <name evidence="3" type="ORF">O181_047194</name>
</gene>
<feature type="domain" description="Intermembrane lipid transfer protein VPS13-like C-terminal" evidence="2">
    <location>
        <begin position="446"/>
        <end position="551"/>
    </location>
</feature>
<dbReference type="InterPro" id="IPR056748">
    <property type="entry name" value="VPS13-like_C"/>
</dbReference>
<comment type="similarity">
    <text evidence="1">Belongs to the VPS13 family.</text>
</comment>
<dbReference type="Pfam" id="PF25037">
    <property type="entry name" value="VPS13_C"/>
    <property type="match status" value="1"/>
</dbReference>
<protein>
    <recommendedName>
        <fullName evidence="2">Intermembrane lipid transfer protein VPS13-like C-terminal domain-containing protein</fullName>
    </recommendedName>
</protein>